<dbReference type="GO" id="GO:0003676">
    <property type="term" value="F:nucleic acid binding"/>
    <property type="evidence" value="ECO:0007669"/>
    <property type="project" value="InterPro"/>
</dbReference>
<dbReference type="Gene3D" id="3.30.420.10">
    <property type="entry name" value="Ribonuclease H-like superfamily/Ribonuclease H"/>
    <property type="match status" value="1"/>
</dbReference>
<accession>A0A5B7F1T8</accession>
<proteinExistence type="predicted"/>
<dbReference type="AlphaFoldDB" id="A0A5B7F1T8"/>
<evidence type="ECO:0000313" key="1">
    <source>
        <dbReference type="EMBL" id="MPC40502.1"/>
    </source>
</evidence>
<organism evidence="1 2">
    <name type="scientific">Portunus trituberculatus</name>
    <name type="common">Swimming crab</name>
    <name type="synonym">Neptunus trituberculatus</name>
    <dbReference type="NCBI Taxonomy" id="210409"/>
    <lineage>
        <taxon>Eukaryota</taxon>
        <taxon>Metazoa</taxon>
        <taxon>Ecdysozoa</taxon>
        <taxon>Arthropoda</taxon>
        <taxon>Crustacea</taxon>
        <taxon>Multicrustacea</taxon>
        <taxon>Malacostraca</taxon>
        <taxon>Eumalacostraca</taxon>
        <taxon>Eucarida</taxon>
        <taxon>Decapoda</taxon>
        <taxon>Pleocyemata</taxon>
        <taxon>Brachyura</taxon>
        <taxon>Eubrachyura</taxon>
        <taxon>Portunoidea</taxon>
        <taxon>Portunidae</taxon>
        <taxon>Portuninae</taxon>
        <taxon>Portunus</taxon>
    </lineage>
</organism>
<dbReference type="OrthoDB" id="6373033at2759"/>
<comment type="caution">
    <text evidence="1">The sequence shown here is derived from an EMBL/GenBank/DDBJ whole genome shotgun (WGS) entry which is preliminary data.</text>
</comment>
<sequence>MLCTDSDSLTSSPQYHDPWTPTTLYIRKILEVLTSGVAEACINVVMSLLQPIWNPHCVSVDIHSLHQPKRDWLPHVLQDMFMTKLSKYPHIQAIHVYCDGSVKGSKSRRGLFICNYISANHYTDTEVSRLLPAHMSSTKAVLEAVYIVAPLHKDVYSFVDSQAALYALQSISPHRL</sequence>
<dbReference type="InterPro" id="IPR036397">
    <property type="entry name" value="RNaseH_sf"/>
</dbReference>
<dbReference type="Proteomes" id="UP000324222">
    <property type="component" value="Unassembled WGS sequence"/>
</dbReference>
<protein>
    <recommendedName>
        <fullName evidence="3">RNase H type-1 domain-containing protein</fullName>
    </recommendedName>
</protein>
<keyword evidence="2" id="KW-1185">Reference proteome</keyword>
<gene>
    <name evidence="1" type="ORF">E2C01_034062</name>
</gene>
<evidence type="ECO:0008006" key="3">
    <source>
        <dbReference type="Google" id="ProtNLM"/>
    </source>
</evidence>
<dbReference type="EMBL" id="VSRR010004716">
    <property type="protein sequence ID" value="MPC40502.1"/>
    <property type="molecule type" value="Genomic_DNA"/>
</dbReference>
<name>A0A5B7F1T8_PORTR</name>
<evidence type="ECO:0000313" key="2">
    <source>
        <dbReference type="Proteomes" id="UP000324222"/>
    </source>
</evidence>
<reference evidence="1 2" key="1">
    <citation type="submission" date="2019-05" db="EMBL/GenBank/DDBJ databases">
        <title>Another draft genome of Portunus trituberculatus and its Hox gene families provides insights of decapod evolution.</title>
        <authorList>
            <person name="Jeong J.-H."/>
            <person name="Song I."/>
            <person name="Kim S."/>
            <person name="Choi T."/>
            <person name="Kim D."/>
            <person name="Ryu S."/>
            <person name="Kim W."/>
        </authorList>
    </citation>
    <scope>NUCLEOTIDE SEQUENCE [LARGE SCALE GENOMIC DNA]</scope>
    <source>
        <tissue evidence="1">Muscle</tissue>
    </source>
</reference>